<dbReference type="PROSITE" id="PS52035">
    <property type="entry name" value="PEPTIDASE_M14"/>
    <property type="match status" value="1"/>
</dbReference>
<feature type="transmembrane region" description="Helical" evidence="16">
    <location>
        <begin position="587"/>
        <end position="607"/>
    </location>
</feature>
<keyword evidence="5" id="KW-0645">Protease</keyword>
<keyword evidence="11 16" id="KW-1133">Transmembrane helix</keyword>
<feature type="domain" description="G-protein coupled receptors family 1 profile" evidence="18">
    <location>
        <begin position="567"/>
        <end position="817"/>
    </location>
</feature>
<keyword evidence="9" id="KW-0378">Hydrolase</keyword>
<evidence type="ECO:0000256" key="5">
    <source>
        <dbReference type="ARBA" id="ARBA00022670"/>
    </source>
</evidence>
<feature type="signal peptide" evidence="17">
    <location>
        <begin position="1"/>
        <end position="22"/>
    </location>
</feature>
<dbReference type="InterPro" id="IPR000276">
    <property type="entry name" value="GPCR_Rhodpsn"/>
</dbReference>
<evidence type="ECO:0000256" key="3">
    <source>
        <dbReference type="ARBA" id="ARBA00005988"/>
    </source>
</evidence>
<keyword evidence="4" id="KW-0121">Carboxypeptidase</keyword>
<dbReference type="PROSITE" id="PS00132">
    <property type="entry name" value="CARBOXYPEPT_ZN_1"/>
    <property type="match status" value="1"/>
</dbReference>
<accession>A0A914HBF4</accession>
<dbReference type="WBParaSite" id="Gr19_v10_g15972.t1">
    <property type="protein sequence ID" value="Gr19_v10_g15972.t1"/>
    <property type="gene ID" value="Gr19_v10_g15972"/>
</dbReference>
<dbReference type="PRINTS" id="PR00237">
    <property type="entry name" value="GPCRRHODOPSN"/>
</dbReference>
<evidence type="ECO:0000256" key="14">
    <source>
        <dbReference type="PROSITE-ProRule" id="PRU01379"/>
    </source>
</evidence>
<dbReference type="SUPFAM" id="SSF81321">
    <property type="entry name" value="Family A G protein-coupled receptor-like"/>
    <property type="match status" value="1"/>
</dbReference>
<dbReference type="GO" id="GO:0008270">
    <property type="term" value="F:zinc ion binding"/>
    <property type="evidence" value="ECO:0007669"/>
    <property type="project" value="InterPro"/>
</dbReference>
<dbReference type="Proteomes" id="UP000887572">
    <property type="component" value="Unplaced"/>
</dbReference>
<evidence type="ECO:0000256" key="10">
    <source>
        <dbReference type="ARBA" id="ARBA00022833"/>
    </source>
</evidence>
<dbReference type="PANTHER" id="PTHR11705">
    <property type="entry name" value="PROTEASE FAMILY M14 CARBOXYPEPTIDASE A,B"/>
    <property type="match status" value="1"/>
</dbReference>
<dbReference type="GO" id="GO:0004181">
    <property type="term" value="F:metallocarboxypeptidase activity"/>
    <property type="evidence" value="ECO:0007669"/>
    <property type="project" value="InterPro"/>
</dbReference>
<dbReference type="Gene3D" id="1.20.1070.10">
    <property type="entry name" value="Rhodopsin 7-helix transmembrane proteins"/>
    <property type="match status" value="1"/>
</dbReference>
<comment type="cofactor">
    <cofactor evidence="1">
        <name>Zn(2+)</name>
        <dbReference type="ChEBI" id="CHEBI:29105"/>
    </cofactor>
</comment>
<protein>
    <submittedName>
        <fullName evidence="21">G-protein coupled receptors family 1 profile domain-containing protein</fullName>
    </submittedName>
</protein>
<evidence type="ECO:0000256" key="17">
    <source>
        <dbReference type="SAM" id="SignalP"/>
    </source>
</evidence>
<dbReference type="PROSITE" id="PS00237">
    <property type="entry name" value="G_PROTEIN_RECEP_F1_1"/>
    <property type="match status" value="1"/>
</dbReference>
<feature type="transmembrane region" description="Helical" evidence="16">
    <location>
        <begin position="545"/>
        <end position="575"/>
    </location>
</feature>
<evidence type="ECO:0000256" key="15">
    <source>
        <dbReference type="RuleBase" id="RU000688"/>
    </source>
</evidence>
<comment type="similarity">
    <text evidence="15">Belongs to the G-protein coupled receptor 1 family.</text>
</comment>
<evidence type="ECO:0000256" key="4">
    <source>
        <dbReference type="ARBA" id="ARBA00022645"/>
    </source>
</evidence>
<evidence type="ECO:0000256" key="16">
    <source>
        <dbReference type="SAM" id="Phobius"/>
    </source>
</evidence>
<dbReference type="SMART" id="SM01381">
    <property type="entry name" value="7TM_GPCR_Srsx"/>
    <property type="match status" value="1"/>
</dbReference>
<name>A0A914HBF4_GLORO</name>
<keyword evidence="10" id="KW-0862">Zinc</keyword>
<evidence type="ECO:0000256" key="13">
    <source>
        <dbReference type="ARBA" id="ARBA00023136"/>
    </source>
</evidence>
<keyword evidence="12" id="KW-0482">Metalloprotease</keyword>
<evidence type="ECO:0000256" key="1">
    <source>
        <dbReference type="ARBA" id="ARBA00001947"/>
    </source>
</evidence>
<dbReference type="SMART" id="SM00631">
    <property type="entry name" value="Zn_pept"/>
    <property type="match status" value="1"/>
</dbReference>
<evidence type="ECO:0000256" key="6">
    <source>
        <dbReference type="ARBA" id="ARBA00022692"/>
    </source>
</evidence>
<keyword evidence="7" id="KW-0479">Metal-binding</keyword>
<dbReference type="FunFam" id="3.40.630.10:FF:000084">
    <property type="entry name" value="Carboxypeptidase B2"/>
    <property type="match status" value="1"/>
</dbReference>
<keyword evidence="8 17" id="KW-0732">Signal</keyword>
<keyword evidence="15" id="KW-0297">G-protein coupled receptor</keyword>
<keyword evidence="6 15" id="KW-0812">Transmembrane</keyword>
<dbReference type="AlphaFoldDB" id="A0A914HBF4"/>
<dbReference type="InterPro" id="IPR017452">
    <property type="entry name" value="GPCR_Rhodpsn_7TM"/>
</dbReference>
<keyword evidence="15" id="KW-0675">Receptor</keyword>
<reference evidence="21" key="1">
    <citation type="submission" date="2022-11" db="UniProtKB">
        <authorList>
            <consortium name="WormBaseParasite"/>
        </authorList>
    </citation>
    <scope>IDENTIFICATION</scope>
</reference>
<dbReference type="InterPro" id="IPR057246">
    <property type="entry name" value="CARBOXYPEPT_ZN_1"/>
</dbReference>
<dbReference type="GO" id="GO:0016020">
    <property type="term" value="C:membrane"/>
    <property type="evidence" value="ECO:0007669"/>
    <property type="project" value="UniProtKB-SubCell"/>
</dbReference>
<feature type="transmembrane region" description="Helical" evidence="16">
    <location>
        <begin position="672"/>
        <end position="692"/>
    </location>
</feature>
<dbReference type="SUPFAM" id="SSF54897">
    <property type="entry name" value="Protease propeptides/inhibitors"/>
    <property type="match status" value="1"/>
</dbReference>
<dbReference type="CDD" id="cd14978">
    <property type="entry name" value="7tmA_FMRFamide_R-like"/>
    <property type="match status" value="1"/>
</dbReference>
<feature type="transmembrane region" description="Helical" evidence="16">
    <location>
        <begin position="758"/>
        <end position="782"/>
    </location>
</feature>
<dbReference type="PROSITE" id="PS50262">
    <property type="entry name" value="G_PROTEIN_RECEP_F1_2"/>
    <property type="match status" value="1"/>
</dbReference>
<dbReference type="GO" id="GO:0006508">
    <property type="term" value="P:proteolysis"/>
    <property type="evidence" value="ECO:0007669"/>
    <property type="project" value="UniProtKB-KW"/>
</dbReference>
<evidence type="ECO:0000313" key="20">
    <source>
        <dbReference type="Proteomes" id="UP000887572"/>
    </source>
</evidence>
<feature type="active site" description="Proton donor/acceptor" evidence="14">
    <location>
        <position position="396"/>
    </location>
</feature>
<evidence type="ECO:0000313" key="21">
    <source>
        <dbReference type="WBParaSite" id="Gr19_v10_g15972.t1"/>
    </source>
</evidence>
<dbReference type="PANTHER" id="PTHR11705:SF91">
    <property type="entry name" value="FI01817P-RELATED"/>
    <property type="match status" value="1"/>
</dbReference>
<dbReference type="InterPro" id="IPR000834">
    <property type="entry name" value="Peptidase_M14"/>
</dbReference>
<organism evidence="20 21">
    <name type="scientific">Globodera rostochiensis</name>
    <name type="common">Golden nematode worm</name>
    <name type="synonym">Heterodera rostochiensis</name>
    <dbReference type="NCBI Taxonomy" id="31243"/>
    <lineage>
        <taxon>Eukaryota</taxon>
        <taxon>Metazoa</taxon>
        <taxon>Ecdysozoa</taxon>
        <taxon>Nematoda</taxon>
        <taxon>Chromadorea</taxon>
        <taxon>Rhabditida</taxon>
        <taxon>Tylenchina</taxon>
        <taxon>Tylenchomorpha</taxon>
        <taxon>Tylenchoidea</taxon>
        <taxon>Heteroderidae</taxon>
        <taxon>Heteroderinae</taxon>
        <taxon>Globodera</taxon>
    </lineage>
</organism>
<evidence type="ECO:0000259" key="19">
    <source>
        <dbReference type="PROSITE" id="PS52035"/>
    </source>
</evidence>
<feature type="transmembrane region" description="Helical" evidence="16">
    <location>
        <begin position="712"/>
        <end position="737"/>
    </location>
</feature>
<comment type="subcellular location">
    <subcellularLocation>
        <location evidence="2">Membrane</location>
    </subcellularLocation>
</comment>
<sequence length="890" mass="99861">MIVAHYLSILVVAVLLAHPSNGEFRSYDGYRLIFALPSNPSHLSALRNFSKHYDASGHGGVQFWRLRPQEEVKQYLKHNRIPHYTAVRDFGKQIMRENEAWRSRDEPMEQYQQLDEFDLGRFHSFDSILRYLQMVAHSHPDFARFGSIGRTFEGLQLPILTLGYSSRNDSSAKKPSLLVDAGIHAREWIAPAVALHFVNALINDPQFHSLLHHIDVHVIPVLNPDGYVYSRDKDRLWRGTRSGPRKSDAQKCPGREEDDAFCVGADPNRNFPYHWDESGTSQCPCSQVFSGDQPLSETECADLAKFLQDNRGSLKAYLTLHSYGNLIIHTWNFKPKTYPDNVKELRSLAKRMAEAIVKAGGTQYEVGTAPDILYSAAGGSDDYAQSLGIKYVYTMELSSGYFGGKFRGFLFPEEQINDEAAKILPGIRILAEKVRDEARDENGGGKMDGLFPGGCEIERKLKSRAGEWDGGQSSAKVPTLTRPLLSFSSFHSVAEQSAFFHLAQPTFGGTFIILQNMSPNASSPEAAEETFLPSDHHVLLPSDQLLWALSLFFSLLMASLCVVGAVMNSISLFIYSRPAFRKRSINVLLCGLSASDLALCVLALPVFSMSPLEYFMPGLPPALTGHLLVFCYPVTLMAQTMSVWMLVGITVDRFIAVCYPFSVRIYCTVRRAQLTIGAILLFSVGYNLIRFWEYRINPSDVPSEPVNAATMLSQFLVPLCVLCALNFQVASAILAAVEQRREMWAEELSAAEQREHKTAKMMLMVVLVFLFCYSLSFCLNVLEIVLPDLFRSQVGYLLNDVNNILIVLNSSSSFVFYAQFSSRYRAQLVYLLRQFRCVDLLFRWIYGKKPVPYEGSPSGALSVGALLGKQRLSTTVLSEWSHRTPSPFLL</sequence>
<keyword evidence="13 16" id="KW-0472">Membrane</keyword>
<dbReference type="GO" id="GO:0004930">
    <property type="term" value="F:G protein-coupled receptor activity"/>
    <property type="evidence" value="ECO:0007669"/>
    <property type="project" value="UniProtKB-KW"/>
</dbReference>
<proteinExistence type="inferred from homology"/>
<keyword evidence="15" id="KW-0807">Transducer</keyword>
<feature type="domain" description="Peptidase M14" evidence="19">
    <location>
        <begin position="121"/>
        <end position="434"/>
    </location>
</feature>
<comment type="similarity">
    <text evidence="3 14">Belongs to the peptidase M14 family.</text>
</comment>
<evidence type="ECO:0000256" key="11">
    <source>
        <dbReference type="ARBA" id="ARBA00022989"/>
    </source>
</evidence>
<feature type="chain" id="PRO_5038054644" evidence="17">
    <location>
        <begin position="23"/>
        <end position="890"/>
    </location>
</feature>
<dbReference type="Pfam" id="PF00246">
    <property type="entry name" value="Peptidase_M14"/>
    <property type="match status" value="1"/>
</dbReference>
<evidence type="ECO:0000259" key="18">
    <source>
        <dbReference type="PROSITE" id="PS50262"/>
    </source>
</evidence>
<evidence type="ECO:0000256" key="7">
    <source>
        <dbReference type="ARBA" id="ARBA00022723"/>
    </source>
</evidence>
<dbReference type="GO" id="GO:0005615">
    <property type="term" value="C:extracellular space"/>
    <property type="evidence" value="ECO:0007669"/>
    <property type="project" value="TreeGrafter"/>
</dbReference>
<evidence type="ECO:0000256" key="8">
    <source>
        <dbReference type="ARBA" id="ARBA00022729"/>
    </source>
</evidence>
<evidence type="ECO:0000256" key="9">
    <source>
        <dbReference type="ARBA" id="ARBA00022801"/>
    </source>
</evidence>
<dbReference type="Gene3D" id="3.40.630.10">
    <property type="entry name" value="Zn peptidases"/>
    <property type="match status" value="1"/>
</dbReference>
<feature type="transmembrane region" description="Helical" evidence="16">
    <location>
        <begin position="802"/>
        <end position="820"/>
    </location>
</feature>
<evidence type="ECO:0000256" key="12">
    <source>
        <dbReference type="ARBA" id="ARBA00023049"/>
    </source>
</evidence>
<dbReference type="Pfam" id="PF00001">
    <property type="entry name" value="7tm_1"/>
    <property type="match status" value="1"/>
</dbReference>
<evidence type="ECO:0000256" key="2">
    <source>
        <dbReference type="ARBA" id="ARBA00004370"/>
    </source>
</evidence>
<feature type="transmembrane region" description="Helical" evidence="16">
    <location>
        <begin position="627"/>
        <end position="651"/>
    </location>
</feature>
<keyword evidence="20" id="KW-1185">Reference proteome</keyword>
<dbReference type="SUPFAM" id="SSF53187">
    <property type="entry name" value="Zn-dependent exopeptidases"/>
    <property type="match status" value="1"/>
</dbReference>